<name>A0AAN8J8J1_PATCE</name>
<protein>
    <submittedName>
        <fullName evidence="2">Uncharacterized protein</fullName>
    </submittedName>
</protein>
<dbReference type="Proteomes" id="UP001347796">
    <property type="component" value="Unassembled WGS sequence"/>
</dbReference>
<proteinExistence type="predicted"/>
<sequence length="138" mass="15291">MYKKLPEPPEKLIPGGKLCAQCRFSLQKLQKEHPIVIPEDDNDSDETDKDPPSEKDEPLATMMTTSSPEKESSFFEVNSALPFLNETPVKLHQLPSSSKRSTGKRKLASATTSLKKKHQGNTVIPSLRAFIANEIACV</sequence>
<accession>A0AAN8J8J1</accession>
<organism evidence="2 3">
    <name type="scientific">Patella caerulea</name>
    <name type="common">Rayed Mediterranean limpet</name>
    <dbReference type="NCBI Taxonomy" id="87958"/>
    <lineage>
        <taxon>Eukaryota</taxon>
        <taxon>Metazoa</taxon>
        <taxon>Spiralia</taxon>
        <taxon>Lophotrochozoa</taxon>
        <taxon>Mollusca</taxon>
        <taxon>Gastropoda</taxon>
        <taxon>Patellogastropoda</taxon>
        <taxon>Patelloidea</taxon>
        <taxon>Patellidae</taxon>
        <taxon>Patella</taxon>
    </lineage>
</organism>
<comment type="caution">
    <text evidence="2">The sequence shown here is derived from an EMBL/GenBank/DDBJ whole genome shotgun (WGS) entry which is preliminary data.</text>
</comment>
<gene>
    <name evidence="2" type="ORF">SNE40_018331</name>
</gene>
<feature type="region of interest" description="Disordered" evidence="1">
    <location>
        <begin position="93"/>
        <end position="119"/>
    </location>
</feature>
<evidence type="ECO:0000313" key="2">
    <source>
        <dbReference type="EMBL" id="KAK6171910.1"/>
    </source>
</evidence>
<dbReference type="AlphaFoldDB" id="A0AAN8J8J1"/>
<evidence type="ECO:0000256" key="1">
    <source>
        <dbReference type="SAM" id="MobiDB-lite"/>
    </source>
</evidence>
<keyword evidence="3" id="KW-1185">Reference proteome</keyword>
<feature type="compositionally biased region" description="Acidic residues" evidence="1">
    <location>
        <begin position="38"/>
        <end position="48"/>
    </location>
</feature>
<evidence type="ECO:0000313" key="3">
    <source>
        <dbReference type="Proteomes" id="UP001347796"/>
    </source>
</evidence>
<feature type="region of interest" description="Disordered" evidence="1">
    <location>
        <begin position="30"/>
        <end position="72"/>
    </location>
</feature>
<reference evidence="2 3" key="1">
    <citation type="submission" date="2024-01" db="EMBL/GenBank/DDBJ databases">
        <title>The genome of the rayed Mediterranean limpet Patella caerulea (Linnaeus, 1758).</title>
        <authorList>
            <person name="Anh-Thu Weber A."/>
            <person name="Halstead-Nussloch G."/>
        </authorList>
    </citation>
    <scope>NUCLEOTIDE SEQUENCE [LARGE SCALE GENOMIC DNA]</scope>
    <source>
        <strain evidence="2">AATW-2023a</strain>
        <tissue evidence="2">Whole specimen</tissue>
    </source>
</reference>
<dbReference type="EMBL" id="JAZGQO010000013">
    <property type="protein sequence ID" value="KAK6171910.1"/>
    <property type="molecule type" value="Genomic_DNA"/>
</dbReference>
<feature type="compositionally biased region" description="Basic and acidic residues" evidence="1">
    <location>
        <begin position="49"/>
        <end position="58"/>
    </location>
</feature>